<feature type="region of interest" description="Disordered" evidence="1">
    <location>
        <begin position="43"/>
        <end position="63"/>
    </location>
</feature>
<comment type="caution">
    <text evidence="2">The sequence shown here is derived from an EMBL/GenBank/DDBJ whole genome shotgun (WGS) entry which is preliminary data.</text>
</comment>
<evidence type="ECO:0000313" key="2">
    <source>
        <dbReference type="EMBL" id="GIY77461.1"/>
    </source>
</evidence>
<feature type="compositionally biased region" description="Polar residues" evidence="1">
    <location>
        <begin position="43"/>
        <end position="54"/>
    </location>
</feature>
<name>A0AAV4W680_CAEEX</name>
<reference evidence="2 3" key="1">
    <citation type="submission" date="2021-06" db="EMBL/GenBank/DDBJ databases">
        <title>Caerostris extrusa draft genome.</title>
        <authorList>
            <person name="Kono N."/>
            <person name="Arakawa K."/>
        </authorList>
    </citation>
    <scope>NUCLEOTIDE SEQUENCE [LARGE SCALE GENOMIC DNA]</scope>
</reference>
<gene>
    <name evidence="2" type="ORF">CEXT_502991</name>
</gene>
<accession>A0AAV4W680</accession>
<dbReference type="EMBL" id="BPLR01015630">
    <property type="protein sequence ID" value="GIY77461.1"/>
    <property type="molecule type" value="Genomic_DNA"/>
</dbReference>
<organism evidence="2 3">
    <name type="scientific">Caerostris extrusa</name>
    <name type="common">Bark spider</name>
    <name type="synonym">Caerostris bankana</name>
    <dbReference type="NCBI Taxonomy" id="172846"/>
    <lineage>
        <taxon>Eukaryota</taxon>
        <taxon>Metazoa</taxon>
        <taxon>Ecdysozoa</taxon>
        <taxon>Arthropoda</taxon>
        <taxon>Chelicerata</taxon>
        <taxon>Arachnida</taxon>
        <taxon>Araneae</taxon>
        <taxon>Araneomorphae</taxon>
        <taxon>Entelegynae</taxon>
        <taxon>Araneoidea</taxon>
        <taxon>Araneidae</taxon>
        <taxon>Caerostris</taxon>
    </lineage>
</organism>
<proteinExistence type="predicted"/>
<evidence type="ECO:0000256" key="1">
    <source>
        <dbReference type="SAM" id="MobiDB-lite"/>
    </source>
</evidence>
<keyword evidence="3" id="KW-1185">Reference proteome</keyword>
<dbReference type="AlphaFoldDB" id="A0AAV4W680"/>
<sequence length="87" mass="9763">MLNQQAAEMKVKLIIYASGIAPLYLEKKKNKKSFGFLSKFPRSHSTNDASTMQKPPTELKSPRTRLEEAVACSIHVKNFAMYSASDL</sequence>
<dbReference type="Proteomes" id="UP001054945">
    <property type="component" value="Unassembled WGS sequence"/>
</dbReference>
<evidence type="ECO:0000313" key="3">
    <source>
        <dbReference type="Proteomes" id="UP001054945"/>
    </source>
</evidence>
<protein>
    <submittedName>
        <fullName evidence="2">Uncharacterized protein</fullName>
    </submittedName>
</protein>